<dbReference type="Gene3D" id="3.30.70.870">
    <property type="entry name" value="Elongation Factor G (Translational Gtpase), domain 3"/>
    <property type="match status" value="1"/>
</dbReference>
<reference evidence="6" key="2">
    <citation type="submission" date="2021-04" db="EMBL/GenBank/DDBJ databases">
        <authorList>
            <person name="Gilroy R."/>
        </authorList>
    </citation>
    <scope>NUCLEOTIDE SEQUENCE</scope>
    <source>
        <strain evidence="6">ChiHejej3B27-2180</strain>
    </source>
</reference>
<dbReference type="GO" id="GO:0003924">
    <property type="term" value="F:GTPase activity"/>
    <property type="evidence" value="ECO:0007669"/>
    <property type="project" value="InterPro"/>
</dbReference>
<evidence type="ECO:0000256" key="3">
    <source>
        <dbReference type="ARBA" id="ARBA00023134"/>
    </source>
</evidence>
<dbReference type="SMART" id="SM00889">
    <property type="entry name" value="EFG_IV"/>
    <property type="match status" value="1"/>
</dbReference>
<dbReference type="Gene3D" id="3.30.230.10">
    <property type="match status" value="1"/>
</dbReference>
<dbReference type="InterPro" id="IPR014721">
    <property type="entry name" value="Ribsml_uS5_D2-typ_fold_subgr"/>
</dbReference>
<organism evidence="6 7">
    <name type="scientific">Candidatus Limosilactobacillus merdipullorum</name>
    <dbReference type="NCBI Taxonomy" id="2838653"/>
    <lineage>
        <taxon>Bacteria</taxon>
        <taxon>Bacillati</taxon>
        <taxon>Bacillota</taxon>
        <taxon>Bacilli</taxon>
        <taxon>Lactobacillales</taxon>
        <taxon>Lactobacillaceae</taxon>
        <taxon>Limosilactobacillus</taxon>
    </lineage>
</organism>
<dbReference type="GO" id="GO:0046677">
    <property type="term" value="P:response to antibiotic"/>
    <property type="evidence" value="ECO:0007669"/>
    <property type="project" value="UniProtKB-KW"/>
</dbReference>
<comment type="caution">
    <text evidence="6">The sequence shown here is derived from an EMBL/GenBank/DDBJ whole genome shotgun (WGS) entry which is preliminary data.</text>
</comment>
<dbReference type="InterPro" id="IPR000640">
    <property type="entry name" value="EFG_V-like"/>
</dbReference>
<dbReference type="Pfam" id="PF00679">
    <property type="entry name" value="EFG_C"/>
    <property type="match status" value="1"/>
</dbReference>
<dbReference type="PRINTS" id="PR01037">
    <property type="entry name" value="TCRTETOQM"/>
</dbReference>
<dbReference type="SUPFAM" id="SSF54980">
    <property type="entry name" value="EF-G C-terminal domain-like"/>
    <property type="match status" value="2"/>
</dbReference>
<accession>A0A9D1U2I6</accession>
<evidence type="ECO:0000256" key="1">
    <source>
        <dbReference type="ARBA" id="ARBA00022741"/>
    </source>
</evidence>
<dbReference type="CDD" id="cd03711">
    <property type="entry name" value="Tet_C"/>
    <property type="match status" value="1"/>
</dbReference>
<dbReference type="PROSITE" id="PS51722">
    <property type="entry name" value="G_TR_2"/>
    <property type="match status" value="1"/>
</dbReference>
<dbReference type="InterPro" id="IPR005225">
    <property type="entry name" value="Small_GTP-bd"/>
</dbReference>
<dbReference type="InterPro" id="IPR035650">
    <property type="entry name" value="Tet_C"/>
</dbReference>
<proteinExistence type="predicted"/>
<dbReference type="InterPro" id="IPR000795">
    <property type="entry name" value="T_Tr_GTP-bd_dom"/>
</dbReference>
<dbReference type="PANTHER" id="PTHR43261">
    <property type="entry name" value="TRANSLATION ELONGATION FACTOR G-RELATED"/>
    <property type="match status" value="1"/>
</dbReference>
<dbReference type="Pfam" id="PF00009">
    <property type="entry name" value="GTP_EFTU"/>
    <property type="match status" value="1"/>
</dbReference>
<dbReference type="InterPro" id="IPR027417">
    <property type="entry name" value="P-loop_NTPase"/>
</dbReference>
<dbReference type="SUPFAM" id="SSF54211">
    <property type="entry name" value="Ribosomal protein S5 domain 2-like"/>
    <property type="match status" value="1"/>
</dbReference>
<dbReference type="NCBIfam" id="TIGR00231">
    <property type="entry name" value="small_GTP"/>
    <property type="match status" value="1"/>
</dbReference>
<evidence type="ECO:0000256" key="2">
    <source>
        <dbReference type="ARBA" id="ARBA00022917"/>
    </source>
</evidence>
<evidence type="ECO:0000256" key="4">
    <source>
        <dbReference type="ARBA" id="ARBA00023251"/>
    </source>
</evidence>
<sequence>MALLPPVDAGKTTLSEALLYQTGTIHHLERVDHQDSFLDPDQLEKKRGITISTHQAQLTTKQVDVTLLDTPGHVDFADTTKQVLKVLDYAILVVPATDGVTGAVQYLWKMLHAAEVPTFIFVNKVDTPGFDQDVLLTALQQKLNPNCVGFTGADQQMTTEVADNVAAADDEVLADYLETGQLSDGQVRRLISQRKIFPVLFGSALHQQGIDHLLNLLGYWTEQKQWGHDFAALCFKISHPQKGERLTWMRITGGALHAKDELLPGQKADEVRVYNGGRFQTVQEVPAGQVCALMGPTTTYAGLGLGQQPSQTGTVKPVLEYAVHSAANMGKVKDQLAEFADESPSTTISWQPDNDELTIAVTGTVQREIVEQRMAAAGLPVELTAGQIIYRETITRAVEVVGHFEPLRHYAEVHVLLEPATRGAGIQLVNHARVEDLRKNWQSQILSALSTKNHRGVLIGAGLTDVKITLLGGRGSIVHTVGGDLREASWRAVRQGLMEIRETGCQLLEPWYSFRLVVNNETVGRALNDIARMGGTAEAPVTLGSQLTVLVGHAPVAGMLDYAADVRNYTHGQGQLSLVVDGYQPCHNANQVVAAAHYDLCADLPNTPDYIFCAHGAKYSVKWNDVPATMHRPYYWQRKN</sequence>
<dbReference type="Proteomes" id="UP000886878">
    <property type="component" value="Unassembled WGS sequence"/>
</dbReference>
<keyword evidence="1" id="KW-0547">Nucleotide-binding</keyword>
<keyword evidence="2" id="KW-0648">Protein biosynthesis</keyword>
<dbReference type="Gene3D" id="2.40.30.10">
    <property type="entry name" value="Translation factors"/>
    <property type="match status" value="1"/>
</dbReference>
<dbReference type="SMART" id="SM00838">
    <property type="entry name" value="EFG_C"/>
    <property type="match status" value="1"/>
</dbReference>
<dbReference type="GO" id="GO:0032790">
    <property type="term" value="P:ribosome disassembly"/>
    <property type="evidence" value="ECO:0007669"/>
    <property type="project" value="TreeGrafter"/>
</dbReference>
<evidence type="ECO:0000259" key="5">
    <source>
        <dbReference type="PROSITE" id="PS51722"/>
    </source>
</evidence>
<dbReference type="Gene3D" id="3.40.50.300">
    <property type="entry name" value="P-loop containing nucleotide triphosphate hydrolases"/>
    <property type="match status" value="1"/>
</dbReference>
<evidence type="ECO:0000313" key="6">
    <source>
        <dbReference type="EMBL" id="HIW69808.1"/>
    </source>
</evidence>
<reference evidence="6" key="1">
    <citation type="journal article" date="2021" name="PeerJ">
        <title>Extensive microbial diversity within the chicken gut microbiome revealed by metagenomics and culture.</title>
        <authorList>
            <person name="Gilroy R."/>
            <person name="Ravi A."/>
            <person name="Getino M."/>
            <person name="Pursley I."/>
            <person name="Horton D.L."/>
            <person name="Alikhan N.F."/>
            <person name="Baker D."/>
            <person name="Gharbi K."/>
            <person name="Hall N."/>
            <person name="Watson M."/>
            <person name="Adriaenssens E.M."/>
            <person name="Foster-Nyarko E."/>
            <person name="Jarju S."/>
            <person name="Secka A."/>
            <person name="Antonio M."/>
            <person name="Oren A."/>
            <person name="Chaudhuri R.R."/>
            <person name="La Ragione R."/>
            <person name="Hildebrand F."/>
            <person name="Pallen M.J."/>
        </authorList>
    </citation>
    <scope>NUCLEOTIDE SEQUENCE</scope>
    <source>
        <strain evidence="6">ChiHejej3B27-2180</strain>
    </source>
</reference>
<dbReference type="PRINTS" id="PR00315">
    <property type="entry name" value="ELONGATNFCT"/>
</dbReference>
<dbReference type="SUPFAM" id="SSF52540">
    <property type="entry name" value="P-loop containing nucleoside triphosphate hydrolases"/>
    <property type="match status" value="1"/>
</dbReference>
<dbReference type="InterPro" id="IPR009000">
    <property type="entry name" value="Transl_B-barrel_sf"/>
</dbReference>
<dbReference type="InterPro" id="IPR005517">
    <property type="entry name" value="Transl_elong_EFG/EF2_IV"/>
</dbReference>
<dbReference type="InterPro" id="IPR035647">
    <property type="entry name" value="EFG_III/V"/>
</dbReference>
<dbReference type="AlphaFoldDB" id="A0A9D1U2I6"/>
<keyword evidence="3" id="KW-0342">GTP-binding</keyword>
<feature type="domain" description="Tr-type G" evidence="5">
    <location>
        <begin position="1"/>
        <end position="224"/>
    </location>
</feature>
<dbReference type="GO" id="GO:0005525">
    <property type="term" value="F:GTP binding"/>
    <property type="evidence" value="ECO:0007669"/>
    <property type="project" value="UniProtKB-KW"/>
</dbReference>
<dbReference type="Gene3D" id="3.30.70.240">
    <property type="match status" value="1"/>
</dbReference>
<dbReference type="PANTHER" id="PTHR43261:SF1">
    <property type="entry name" value="RIBOSOME-RELEASING FACTOR 2, MITOCHONDRIAL"/>
    <property type="match status" value="1"/>
</dbReference>
<dbReference type="EMBL" id="DXGK01000008">
    <property type="protein sequence ID" value="HIW69808.1"/>
    <property type="molecule type" value="Genomic_DNA"/>
</dbReference>
<keyword evidence="4" id="KW-0046">Antibiotic resistance</keyword>
<evidence type="ECO:0000313" key="7">
    <source>
        <dbReference type="Proteomes" id="UP000886878"/>
    </source>
</evidence>
<protein>
    <submittedName>
        <fullName evidence="6">TetM/TetW/TetO/TetS family tetracycline resistance ribosomal protection protein</fullName>
    </submittedName>
</protein>
<dbReference type="Pfam" id="PF03764">
    <property type="entry name" value="EFG_IV"/>
    <property type="match status" value="1"/>
</dbReference>
<dbReference type="SUPFAM" id="SSF50447">
    <property type="entry name" value="Translation proteins"/>
    <property type="match status" value="1"/>
</dbReference>
<name>A0A9D1U2I6_9LACO</name>
<gene>
    <name evidence="6" type="ORF">H9876_00260</name>
</gene>
<dbReference type="InterPro" id="IPR020568">
    <property type="entry name" value="Ribosomal_Su5_D2-typ_SF"/>
</dbReference>
<dbReference type="GO" id="GO:0006412">
    <property type="term" value="P:translation"/>
    <property type="evidence" value="ECO:0007669"/>
    <property type="project" value="UniProtKB-KW"/>
</dbReference>